<evidence type="ECO:0000256" key="3">
    <source>
        <dbReference type="PROSITE-ProRule" id="PRU00169"/>
    </source>
</evidence>
<dbReference type="InterPro" id="IPR050595">
    <property type="entry name" value="Bact_response_regulator"/>
</dbReference>
<dbReference type="InterPro" id="IPR011006">
    <property type="entry name" value="CheY-like_superfamily"/>
</dbReference>
<feature type="modified residue" description="4-aspartylphosphate" evidence="3">
    <location>
        <position position="54"/>
    </location>
</feature>
<protein>
    <recommendedName>
        <fullName evidence="4">Response regulatory domain-containing protein</fullName>
    </recommendedName>
</protein>
<evidence type="ECO:0000256" key="2">
    <source>
        <dbReference type="ARBA" id="ARBA00023012"/>
    </source>
</evidence>
<proteinExistence type="predicted"/>
<keyword evidence="1 3" id="KW-0597">Phosphoprotein</keyword>
<dbReference type="InterPro" id="IPR058245">
    <property type="entry name" value="NreC/VraR/RcsB-like_REC"/>
</dbReference>
<evidence type="ECO:0000256" key="1">
    <source>
        <dbReference type="ARBA" id="ARBA00022553"/>
    </source>
</evidence>
<dbReference type="CDD" id="cd17535">
    <property type="entry name" value="REC_NarL-like"/>
    <property type="match status" value="1"/>
</dbReference>
<dbReference type="PANTHER" id="PTHR44591:SF14">
    <property type="entry name" value="PROTEIN PILG"/>
    <property type="match status" value="1"/>
</dbReference>
<gene>
    <name evidence="5" type="ORF">AVDCRST_MAG34-98</name>
</gene>
<dbReference type="PANTHER" id="PTHR44591">
    <property type="entry name" value="STRESS RESPONSE REGULATOR PROTEIN 1"/>
    <property type="match status" value="1"/>
</dbReference>
<dbReference type="Pfam" id="PF00072">
    <property type="entry name" value="Response_reg"/>
    <property type="match status" value="1"/>
</dbReference>
<dbReference type="InterPro" id="IPR001789">
    <property type="entry name" value="Sig_transdc_resp-reg_receiver"/>
</dbReference>
<dbReference type="PROSITE" id="PS50110">
    <property type="entry name" value="RESPONSE_REGULATORY"/>
    <property type="match status" value="1"/>
</dbReference>
<feature type="domain" description="Response regulatory" evidence="4">
    <location>
        <begin position="4"/>
        <end position="119"/>
    </location>
</feature>
<evidence type="ECO:0000313" key="5">
    <source>
        <dbReference type="EMBL" id="CAA9328286.1"/>
    </source>
</evidence>
<organism evidence="5">
    <name type="scientific">uncultured Nocardioidaceae bacterium</name>
    <dbReference type="NCBI Taxonomy" id="253824"/>
    <lineage>
        <taxon>Bacteria</taxon>
        <taxon>Bacillati</taxon>
        <taxon>Actinomycetota</taxon>
        <taxon>Actinomycetes</taxon>
        <taxon>Propionibacteriales</taxon>
        <taxon>Nocardioidaceae</taxon>
        <taxon>environmental samples</taxon>
    </lineage>
</organism>
<dbReference type="AlphaFoldDB" id="A0A6J4LCV7"/>
<name>A0A6J4LCV7_9ACTN</name>
<dbReference type="EMBL" id="CADCUI010000005">
    <property type="protein sequence ID" value="CAA9328286.1"/>
    <property type="molecule type" value="Genomic_DNA"/>
</dbReference>
<evidence type="ECO:0000259" key="4">
    <source>
        <dbReference type="PROSITE" id="PS50110"/>
    </source>
</evidence>
<sequence length="123" mass="13167">MSITALVVDDHAGFRTSARFLLEMEGFEVVGEASDGAAAVSAAELLRPEFVLLDVQLPDGQGFDVAREILRRGLRPRIVLVSSRDEADYGDSIRSSGAVGFVPKAELSGERIRALLEEGSSCT</sequence>
<dbReference type="GO" id="GO:0000160">
    <property type="term" value="P:phosphorelay signal transduction system"/>
    <property type="evidence" value="ECO:0007669"/>
    <property type="project" value="UniProtKB-KW"/>
</dbReference>
<dbReference type="SUPFAM" id="SSF52172">
    <property type="entry name" value="CheY-like"/>
    <property type="match status" value="1"/>
</dbReference>
<accession>A0A6J4LCV7</accession>
<dbReference type="Gene3D" id="3.40.50.2300">
    <property type="match status" value="1"/>
</dbReference>
<dbReference type="SMART" id="SM00448">
    <property type="entry name" value="REC"/>
    <property type="match status" value="1"/>
</dbReference>
<keyword evidence="2" id="KW-0902">Two-component regulatory system</keyword>
<reference evidence="5" key="1">
    <citation type="submission" date="2020-02" db="EMBL/GenBank/DDBJ databases">
        <authorList>
            <person name="Meier V. D."/>
        </authorList>
    </citation>
    <scope>NUCLEOTIDE SEQUENCE</scope>
    <source>
        <strain evidence="5">AVDCRST_MAG34</strain>
    </source>
</reference>